<evidence type="ECO:0000313" key="3">
    <source>
        <dbReference type="EMBL" id="GAG00478.1"/>
    </source>
</evidence>
<sequence>VNTSGEDAKYGISPEEVGGFLNEISRLQNLNIQGLMTITTLSDDPEKVRPYLKKLKGIFDNVTRQPSYPNIEMRYLSMGMSQDFEVAIEEGANMVRIGTAIFGRR</sequence>
<dbReference type="Gene3D" id="3.20.20.10">
    <property type="entry name" value="Alanine racemase"/>
    <property type="match status" value="1"/>
</dbReference>
<dbReference type="InterPro" id="IPR001608">
    <property type="entry name" value="Ala_racemase_N"/>
</dbReference>
<name>X0UJH0_9ZZZZ</name>
<dbReference type="SUPFAM" id="SSF51419">
    <property type="entry name" value="PLP-binding barrel"/>
    <property type="match status" value="1"/>
</dbReference>
<dbReference type="PANTHER" id="PTHR10146">
    <property type="entry name" value="PROLINE SYNTHETASE CO-TRANSCRIBED BACTERIAL HOMOLOG PROTEIN"/>
    <property type="match status" value="1"/>
</dbReference>
<dbReference type="Pfam" id="PF01168">
    <property type="entry name" value="Ala_racemase_N"/>
    <property type="match status" value="1"/>
</dbReference>
<comment type="caution">
    <text evidence="3">The sequence shown here is derived from an EMBL/GenBank/DDBJ whole genome shotgun (WGS) entry which is preliminary data.</text>
</comment>
<dbReference type="EMBL" id="BARS01026382">
    <property type="protein sequence ID" value="GAG00478.1"/>
    <property type="molecule type" value="Genomic_DNA"/>
</dbReference>
<accession>X0UJH0</accession>
<protein>
    <recommendedName>
        <fullName evidence="2">Alanine racemase N-terminal domain-containing protein</fullName>
    </recommendedName>
</protein>
<evidence type="ECO:0000256" key="1">
    <source>
        <dbReference type="ARBA" id="ARBA00022898"/>
    </source>
</evidence>
<reference evidence="3" key="1">
    <citation type="journal article" date="2014" name="Front. Microbiol.">
        <title>High frequency of phylogenetically diverse reductive dehalogenase-homologous genes in deep subseafloor sedimentary metagenomes.</title>
        <authorList>
            <person name="Kawai M."/>
            <person name="Futagami T."/>
            <person name="Toyoda A."/>
            <person name="Takaki Y."/>
            <person name="Nishi S."/>
            <person name="Hori S."/>
            <person name="Arai W."/>
            <person name="Tsubouchi T."/>
            <person name="Morono Y."/>
            <person name="Uchiyama I."/>
            <person name="Ito T."/>
            <person name="Fujiyama A."/>
            <person name="Inagaki F."/>
            <person name="Takami H."/>
        </authorList>
    </citation>
    <scope>NUCLEOTIDE SEQUENCE</scope>
    <source>
        <strain evidence="3">Expedition CK06-06</strain>
    </source>
</reference>
<dbReference type="GO" id="GO:0030170">
    <property type="term" value="F:pyridoxal phosphate binding"/>
    <property type="evidence" value="ECO:0007669"/>
    <property type="project" value="InterPro"/>
</dbReference>
<gene>
    <name evidence="3" type="ORF">S01H1_41582</name>
</gene>
<dbReference type="PANTHER" id="PTHR10146:SF14">
    <property type="entry name" value="PYRIDOXAL PHOSPHATE HOMEOSTASIS PROTEIN"/>
    <property type="match status" value="1"/>
</dbReference>
<keyword evidence="1" id="KW-0663">Pyridoxal phosphate</keyword>
<dbReference type="InterPro" id="IPR011078">
    <property type="entry name" value="PyrdxlP_homeostasis"/>
</dbReference>
<dbReference type="AlphaFoldDB" id="X0UJH0"/>
<dbReference type="InterPro" id="IPR029066">
    <property type="entry name" value="PLP-binding_barrel"/>
</dbReference>
<organism evidence="3">
    <name type="scientific">marine sediment metagenome</name>
    <dbReference type="NCBI Taxonomy" id="412755"/>
    <lineage>
        <taxon>unclassified sequences</taxon>
        <taxon>metagenomes</taxon>
        <taxon>ecological metagenomes</taxon>
    </lineage>
</organism>
<proteinExistence type="predicted"/>
<evidence type="ECO:0000259" key="2">
    <source>
        <dbReference type="Pfam" id="PF01168"/>
    </source>
</evidence>
<feature type="non-terminal residue" evidence="3">
    <location>
        <position position="1"/>
    </location>
</feature>
<feature type="domain" description="Alanine racemase N-terminal" evidence="2">
    <location>
        <begin position="3"/>
        <end position="103"/>
    </location>
</feature>